<keyword evidence="6 14" id="KW-0479">Metal-binding</keyword>
<dbReference type="Pfam" id="PF22613">
    <property type="entry name" value="Transketolase_C_1"/>
    <property type="match status" value="1"/>
</dbReference>
<feature type="active site" description="Proton donor" evidence="11">
    <location>
        <position position="432"/>
    </location>
</feature>
<dbReference type="AlphaFoldDB" id="A0A839S2F8"/>
<evidence type="ECO:0000256" key="10">
    <source>
        <dbReference type="NCBIfam" id="TIGR00232"/>
    </source>
</evidence>
<feature type="binding site" evidence="12">
    <location>
        <position position="396"/>
    </location>
    <ligand>
        <name>substrate</name>
    </ligand>
</feature>
<feature type="binding site" evidence="12">
    <location>
        <position position="36"/>
    </location>
    <ligand>
        <name>substrate</name>
    </ligand>
</feature>
<protein>
    <recommendedName>
        <fullName evidence="4 10">Transketolase</fullName>
        <ecNumber evidence="3 10">2.2.1.1</ecNumber>
    </recommendedName>
</protein>
<feature type="binding site" evidence="13">
    <location>
        <begin position="124"/>
        <end position="126"/>
    </location>
    <ligand>
        <name>thiamine diphosphate</name>
        <dbReference type="ChEBI" id="CHEBI:58937"/>
    </ligand>
</feature>
<dbReference type="FunFam" id="3.40.50.920:FF:000003">
    <property type="entry name" value="Transketolase"/>
    <property type="match status" value="1"/>
</dbReference>
<evidence type="ECO:0000256" key="7">
    <source>
        <dbReference type="ARBA" id="ARBA00022842"/>
    </source>
</evidence>
<feature type="binding site" evidence="13">
    <location>
        <position position="198"/>
    </location>
    <ligand>
        <name>thiamine diphosphate</name>
        <dbReference type="ChEBI" id="CHEBI:58937"/>
    </ligand>
</feature>
<dbReference type="InterPro" id="IPR020826">
    <property type="entry name" value="Transketolase_BS"/>
</dbReference>
<comment type="cofactor">
    <cofactor evidence="13">
        <name>thiamine diphosphate</name>
        <dbReference type="ChEBI" id="CHEBI:58937"/>
    </cofactor>
    <text evidence="13">Binds 1 thiamine pyrophosphate per subunit. During the reaction, the substrate forms a covalent intermediate with the cofactor.</text>
</comment>
<keyword evidence="7 14" id="KW-0460">Magnesium</keyword>
<dbReference type="InterPro" id="IPR009014">
    <property type="entry name" value="Transketo_C/PFOR_II"/>
</dbReference>
<dbReference type="InterPro" id="IPR005474">
    <property type="entry name" value="Transketolase_N"/>
</dbReference>
<comment type="cofactor">
    <cofactor evidence="16">
        <name>Mg(2+)</name>
        <dbReference type="ChEBI" id="CHEBI:18420"/>
    </cofactor>
    <cofactor evidence="16">
        <name>Ca(2+)</name>
        <dbReference type="ChEBI" id="CHEBI:29108"/>
    </cofactor>
    <cofactor evidence="16">
        <name>Mn(2+)</name>
        <dbReference type="ChEBI" id="CHEBI:29035"/>
    </cofactor>
    <cofactor evidence="16">
        <name>Co(2+)</name>
        <dbReference type="ChEBI" id="CHEBI:48828"/>
    </cofactor>
    <text evidence="16">Binds 1 Mg(2+) ion per subunit. Can also utilize other divalent metal cations, such as Ca(2+), Mn(2+) and Co(2+).</text>
</comment>
<feature type="site" description="Important for catalytic activity" evidence="15">
    <location>
        <position position="274"/>
    </location>
</feature>
<feature type="binding site" evidence="12">
    <location>
        <position position="541"/>
    </location>
    <ligand>
        <name>substrate</name>
    </ligand>
</feature>
<name>A0A839S2F8_9PSEU</name>
<keyword evidence="19" id="KW-1185">Reference proteome</keyword>
<dbReference type="PROSITE" id="PS00802">
    <property type="entry name" value="TRANSKETOLASE_2"/>
    <property type="match status" value="1"/>
</dbReference>
<comment type="cofactor">
    <cofactor evidence="14">
        <name>Mg(2+)</name>
        <dbReference type="ChEBI" id="CHEBI:18420"/>
    </cofactor>
    <text evidence="14">Binds 1 Mg(2+) ion per subunit. Can also utilize other divalent metal cations, such as Ca(2+), Mn(2+) and Co(2+).</text>
</comment>
<dbReference type="Proteomes" id="UP000550714">
    <property type="component" value="Unassembled WGS sequence"/>
</dbReference>
<dbReference type="GO" id="GO:0006098">
    <property type="term" value="P:pentose-phosphate shunt"/>
    <property type="evidence" value="ECO:0007669"/>
    <property type="project" value="TreeGrafter"/>
</dbReference>
<organism evidence="18 19">
    <name type="scientific">Prauserella isguenensis</name>
    <dbReference type="NCBI Taxonomy" id="1470180"/>
    <lineage>
        <taxon>Bacteria</taxon>
        <taxon>Bacillati</taxon>
        <taxon>Actinomycetota</taxon>
        <taxon>Actinomycetes</taxon>
        <taxon>Pseudonocardiales</taxon>
        <taxon>Pseudonocardiaceae</taxon>
        <taxon>Prauserella</taxon>
    </lineage>
</organism>
<dbReference type="FunFam" id="3.40.50.970:FF:000004">
    <property type="entry name" value="Transketolase"/>
    <property type="match status" value="1"/>
</dbReference>
<dbReference type="Pfam" id="PF00456">
    <property type="entry name" value="Transketolase_N"/>
    <property type="match status" value="1"/>
</dbReference>
<evidence type="ECO:0000256" key="3">
    <source>
        <dbReference type="ARBA" id="ARBA00013152"/>
    </source>
</evidence>
<feature type="binding site" evidence="14">
    <location>
        <position position="198"/>
    </location>
    <ligand>
        <name>Mg(2+)</name>
        <dbReference type="ChEBI" id="CHEBI:18420"/>
    </ligand>
</feature>
<dbReference type="SUPFAM" id="SSF52518">
    <property type="entry name" value="Thiamin diphosphate-binding fold (THDP-binding)"/>
    <property type="match status" value="2"/>
</dbReference>
<feature type="binding site" evidence="13">
    <location>
        <position position="76"/>
    </location>
    <ligand>
        <name>thiamine diphosphate</name>
        <dbReference type="ChEBI" id="CHEBI:58937"/>
    </ligand>
</feature>
<evidence type="ECO:0000256" key="15">
    <source>
        <dbReference type="PIRSR" id="PIRSR605478-5"/>
    </source>
</evidence>
<comment type="similarity">
    <text evidence="1 16">Belongs to the transketolase family.</text>
</comment>
<evidence type="ECO:0000256" key="2">
    <source>
        <dbReference type="ARBA" id="ARBA00011738"/>
    </source>
</evidence>
<dbReference type="EMBL" id="JACHWU010000003">
    <property type="protein sequence ID" value="MBB3052281.1"/>
    <property type="molecule type" value="Genomic_DNA"/>
</dbReference>
<dbReference type="InterPro" id="IPR049557">
    <property type="entry name" value="Transketolase_CS"/>
</dbReference>
<feature type="binding site" evidence="12">
    <location>
        <position position="494"/>
    </location>
    <ligand>
        <name>substrate</name>
    </ligand>
</feature>
<dbReference type="Gene3D" id="3.40.50.970">
    <property type="match status" value="2"/>
</dbReference>
<comment type="caution">
    <text evidence="18">The sequence shown here is derived from an EMBL/GenBank/DDBJ whole genome shotgun (WGS) entry which is preliminary data.</text>
</comment>
<dbReference type="Pfam" id="PF02779">
    <property type="entry name" value="Transket_pyr"/>
    <property type="match status" value="1"/>
</dbReference>
<dbReference type="InterPro" id="IPR033247">
    <property type="entry name" value="Transketolase_fam"/>
</dbReference>
<dbReference type="FunFam" id="3.40.50.970:FF:000003">
    <property type="entry name" value="Transketolase"/>
    <property type="match status" value="1"/>
</dbReference>
<evidence type="ECO:0000256" key="16">
    <source>
        <dbReference type="RuleBase" id="RU004996"/>
    </source>
</evidence>
<dbReference type="InterPro" id="IPR005475">
    <property type="entry name" value="Transketolase-like_Pyr-bd"/>
</dbReference>
<dbReference type="EC" id="2.2.1.1" evidence="3 10"/>
<evidence type="ECO:0000313" key="18">
    <source>
        <dbReference type="EMBL" id="MBB3052281.1"/>
    </source>
</evidence>
<comment type="catalytic activity">
    <reaction evidence="9 16">
        <text>D-sedoheptulose 7-phosphate + D-glyceraldehyde 3-phosphate = aldehydo-D-ribose 5-phosphate + D-xylulose 5-phosphate</text>
        <dbReference type="Rhea" id="RHEA:10508"/>
        <dbReference type="ChEBI" id="CHEBI:57483"/>
        <dbReference type="ChEBI" id="CHEBI:57737"/>
        <dbReference type="ChEBI" id="CHEBI:58273"/>
        <dbReference type="ChEBI" id="CHEBI:59776"/>
        <dbReference type="EC" id="2.2.1.1"/>
    </reaction>
</comment>
<evidence type="ECO:0000256" key="8">
    <source>
        <dbReference type="ARBA" id="ARBA00023052"/>
    </source>
</evidence>
<dbReference type="CDD" id="cd07033">
    <property type="entry name" value="TPP_PYR_DXS_TK_like"/>
    <property type="match status" value="1"/>
</dbReference>
<feature type="binding site" evidence="12">
    <location>
        <position position="274"/>
    </location>
    <ligand>
        <name>substrate</name>
    </ligand>
</feature>
<dbReference type="CDD" id="cd02012">
    <property type="entry name" value="TPP_TK"/>
    <property type="match status" value="1"/>
</dbReference>
<evidence type="ECO:0000256" key="13">
    <source>
        <dbReference type="PIRSR" id="PIRSR605478-3"/>
    </source>
</evidence>
<feature type="binding site" evidence="13">
    <location>
        <position position="169"/>
    </location>
    <ligand>
        <name>thiamine diphosphate</name>
        <dbReference type="ChEBI" id="CHEBI:58937"/>
    </ligand>
</feature>
<feature type="binding site" evidence="12">
    <location>
        <position position="482"/>
    </location>
    <ligand>
        <name>substrate</name>
    </ligand>
</feature>
<accession>A0A839S2F8</accession>
<sequence length="689" mass="74366">MTTKRIPDDWTELDQRAVETARVLAADAVEQCGSGHPGTAMSLAPVAYALFQRVMRHDPDDAEWIGRDRFVLSAGHSSLTLYIQLFLSGYGLELDDLKALRTWDSLTPGHPEYGHTTGVETTTGPLGQGLANAVGMAMASRRERGLFDPDAEQGTSVFDHQVYVIASDGDIEEGVTSEASSLAGTQQLGNLTVIYDSNEISIEDDTHIALSEDTAKRYEAYGWQVLTVHGGEDVTGFLHAVEQAKLETTRPTLIVLRTVIGYPAPTKMNSGKAHGAALGGEELAGLKRTVGFDPERTFQVDDDVLRHTREVAARARADHEKWQLEFDAWARSNPERKALLDRLRSRELPAGWADELPVWEPDEQGVATRKASAAVLAKLGDVLPELWGGSADLAESNNTTIKGADSFGPAEISTNAWKAQPYGRTLHFGIREHAMGSILNGIALHGGTRPYGGTFLIFSDYMRPAVRLAALMRLPVVYVWTHDSIGLGEDGPTHQPVEQLASLRAIPGLSMVRPADANETAHAWKAVLEDTGGPAGLALTRQNVPTLEGTSAEGVVRGGYVLAEASSGSPEVVLVGTGSEVQLAVEARDVLEAGGVPTRVVSMPCVEWFDRQDRSYRERVLPPSVRARVVVEAGIAQPWHRFAGDAGEIVSLEHFGASADFKTLFSEFGITAEAVVEAARRSLQSARSS</sequence>
<dbReference type="GO" id="GO:0000287">
    <property type="term" value="F:magnesium ion binding"/>
    <property type="evidence" value="ECO:0007669"/>
    <property type="project" value="UniProtKB-ARBA"/>
</dbReference>
<dbReference type="SMART" id="SM00861">
    <property type="entry name" value="Transket_pyr"/>
    <property type="match status" value="1"/>
</dbReference>
<dbReference type="InterPro" id="IPR055152">
    <property type="entry name" value="Transketolase-like_C_2"/>
</dbReference>
<feature type="domain" description="Transketolase-like pyrimidine-binding" evidence="17">
    <location>
        <begin position="366"/>
        <end position="546"/>
    </location>
</feature>
<feature type="binding site" evidence="13">
    <location>
        <position position="458"/>
    </location>
    <ligand>
        <name>thiamine diphosphate</name>
        <dbReference type="ChEBI" id="CHEBI:58937"/>
    </ligand>
</feature>
<dbReference type="PROSITE" id="PS00801">
    <property type="entry name" value="TRANSKETOLASE_1"/>
    <property type="match status" value="1"/>
</dbReference>
<feature type="binding site" evidence="14">
    <location>
        <position position="168"/>
    </location>
    <ligand>
        <name>Mg(2+)</name>
        <dbReference type="ChEBI" id="CHEBI:18420"/>
    </ligand>
</feature>
<dbReference type="PANTHER" id="PTHR43522">
    <property type="entry name" value="TRANSKETOLASE"/>
    <property type="match status" value="1"/>
</dbReference>
<keyword evidence="8 13" id="KW-0786">Thiamine pyrophosphate</keyword>
<keyword evidence="16" id="KW-0106">Calcium</keyword>
<keyword evidence="5 16" id="KW-0808">Transferase</keyword>
<evidence type="ECO:0000256" key="6">
    <source>
        <dbReference type="ARBA" id="ARBA00022723"/>
    </source>
</evidence>
<feature type="binding site" evidence="12">
    <location>
        <position position="490"/>
    </location>
    <ligand>
        <name>substrate</name>
    </ligand>
</feature>
<gene>
    <name evidence="18" type="ORF">FHS23_003310</name>
</gene>
<dbReference type="PANTHER" id="PTHR43522:SF2">
    <property type="entry name" value="TRANSKETOLASE 1-RELATED"/>
    <property type="match status" value="1"/>
</dbReference>
<evidence type="ECO:0000256" key="4">
    <source>
        <dbReference type="ARBA" id="ARBA00016662"/>
    </source>
</evidence>
<evidence type="ECO:0000256" key="12">
    <source>
        <dbReference type="PIRSR" id="PIRSR605478-2"/>
    </source>
</evidence>
<evidence type="ECO:0000256" key="1">
    <source>
        <dbReference type="ARBA" id="ARBA00007131"/>
    </source>
</evidence>
<dbReference type="SUPFAM" id="SSF52922">
    <property type="entry name" value="TK C-terminal domain-like"/>
    <property type="match status" value="1"/>
</dbReference>
<evidence type="ECO:0000256" key="14">
    <source>
        <dbReference type="PIRSR" id="PIRSR605478-4"/>
    </source>
</evidence>
<dbReference type="GO" id="GO:0005829">
    <property type="term" value="C:cytosol"/>
    <property type="evidence" value="ECO:0007669"/>
    <property type="project" value="TreeGrafter"/>
</dbReference>
<feature type="binding site" evidence="12">
    <location>
        <position position="369"/>
    </location>
    <ligand>
        <name>substrate</name>
    </ligand>
</feature>
<feature type="binding site" evidence="14">
    <location>
        <position position="200"/>
    </location>
    <ligand>
        <name>Mg(2+)</name>
        <dbReference type="ChEBI" id="CHEBI:18420"/>
    </ligand>
</feature>
<evidence type="ECO:0000256" key="11">
    <source>
        <dbReference type="PIRSR" id="PIRSR605478-1"/>
    </source>
</evidence>
<dbReference type="Gene3D" id="3.40.50.920">
    <property type="match status" value="1"/>
</dbReference>
<dbReference type="GO" id="GO:0004802">
    <property type="term" value="F:transketolase activity"/>
    <property type="evidence" value="ECO:0007669"/>
    <property type="project" value="UniProtKB-UniRule"/>
</dbReference>
<comment type="subunit">
    <text evidence="2 16">Homodimer.</text>
</comment>
<evidence type="ECO:0000256" key="9">
    <source>
        <dbReference type="ARBA" id="ARBA00049473"/>
    </source>
</evidence>
<dbReference type="InterPro" id="IPR029061">
    <property type="entry name" value="THDP-binding"/>
</dbReference>
<evidence type="ECO:0000256" key="5">
    <source>
        <dbReference type="ARBA" id="ARBA00022679"/>
    </source>
</evidence>
<evidence type="ECO:0000259" key="17">
    <source>
        <dbReference type="SMART" id="SM00861"/>
    </source>
</evidence>
<dbReference type="InterPro" id="IPR005478">
    <property type="entry name" value="Transketolase_bac-like"/>
</dbReference>
<dbReference type="NCBIfam" id="TIGR00232">
    <property type="entry name" value="tktlase_bact"/>
    <property type="match status" value="1"/>
</dbReference>
<reference evidence="18 19" key="1">
    <citation type="submission" date="2020-08" db="EMBL/GenBank/DDBJ databases">
        <title>Genomic Encyclopedia of Type Strains, Phase III (KMG-III): the genomes of soil and plant-associated and newly described type strains.</title>
        <authorList>
            <person name="Whitman W."/>
        </authorList>
    </citation>
    <scope>NUCLEOTIDE SEQUENCE [LARGE SCALE GENOMIC DNA]</scope>
    <source>
        <strain evidence="18 19">CECT 8577</strain>
    </source>
</reference>
<comment type="function">
    <text evidence="16">Catalyzes the transfer of a two-carbon ketol group from a ketose donor to an aldose acceptor, via a covalent intermediate with the cofactor thiamine pyrophosphate.</text>
</comment>
<proteinExistence type="inferred from homology"/>
<feature type="binding site" evidence="13">
    <location>
        <position position="274"/>
    </location>
    <ligand>
        <name>thiamine diphosphate</name>
        <dbReference type="ChEBI" id="CHEBI:58937"/>
    </ligand>
</feature>
<evidence type="ECO:0000313" key="19">
    <source>
        <dbReference type="Proteomes" id="UP000550714"/>
    </source>
</evidence>
<feature type="site" description="Important for catalytic activity" evidence="15">
    <location>
        <position position="36"/>
    </location>
</feature>